<accession>A0A8S9R4G6</accession>
<gene>
    <name evidence="2" type="ORF">F2Q69_00017800</name>
</gene>
<name>A0A8S9R4G6_BRACR</name>
<organism evidence="2 3">
    <name type="scientific">Brassica cretica</name>
    <name type="common">Mustard</name>
    <dbReference type="NCBI Taxonomy" id="69181"/>
    <lineage>
        <taxon>Eukaryota</taxon>
        <taxon>Viridiplantae</taxon>
        <taxon>Streptophyta</taxon>
        <taxon>Embryophyta</taxon>
        <taxon>Tracheophyta</taxon>
        <taxon>Spermatophyta</taxon>
        <taxon>Magnoliopsida</taxon>
        <taxon>eudicotyledons</taxon>
        <taxon>Gunneridae</taxon>
        <taxon>Pentapetalae</taxon>
        <taxon>rosids</taxon>
        <taxon>malvids</taxon>
        <taxon>Brassicales</taxon>
        <taxon>Brassicaceae</taxon>
        <taxon>Brassiceae</taxon>
        <taxon>Brassica</taxon>
    </lineage>
</organism>
<feature type="region of interest" description="Disordered" evidence="1">
    <location>
        <begin position="32"/>
        <end position="68"/>
    </location>
</feature>
<protein>
    <submittedName>
        <fullName evidence="2">Uncharacterized protein</fullName>
    </submittedName>
</protein>
<reference evidence="2" key="1">
    <citation type="submission" date="2019-12" db="EMBL/GenBank/DDBJ databases">
        <title>Genome sequencing and annotation of Brassica cretica.</title>
        <authorList>
            <person name="Studholme D.J."/>
            <person name="Sarris P."/>
        </authorList>
    </citation>
    <scope>NUCLEOTIDE SEQUENCE</scope>
    <source>
        <strain evidence="2">PFS-109/04</strain>
        <tissue evidence="2">Leaf</tissue>
    </source>
</reference>
<evidence type="ECO:0000313" key="2">
    <source>
        <dbReference type="EMBL" id="KAF3556845.1"/>
    </source>
</evidence>
<dbReference type="Proteomes" id="UP000712600">
    <property type="component" value="Unassembled WGS sequence"/>
</dbReference>
<proteinExistence type="predicted"/>
<evidence type="ECO:0000256" key="1">
    <source>
        <dbReference type="SAM" id="MobiDB-lite"/>
    </source>
</evidence>
<dbReference type="AlphaFoldDB" id="A0A8S9R4G6"/>
<sequence>MGSNSGGGGSSVIDSAIFVSSRVRVSELGMKKTKWKLPPSSARGSRSGNALASLPSDEGKPKSRVLAN</sequence>
<comment type="caution">
    <text evidence="2">The sequence shown here is derived from an EMBL/GenBank/DDBJ whole genome shotgun (WGS) entry which is preliminary data.</text>
</comment>
<dbReference type="EMBL" id="QGKX02000996">
    <property type="protein sequence ID" value="KAF3556845.1"/>
    <property type="molecule type" value="Genomic_DNA"/>
</dbReference>
<evidence type="ECO:0000313" key="3">
    <source>
        <dbReference type="Proteomes" id="UP000712600"/>
    </source>
</evidence>